<organism evidence="2 3">
    <name type="scientific">Candidatus Pelagibacter giovannonii</name>
    <dbReference type="NCBI Taxonomy" id="2563896"/>
    <lineage>
        <taxon>Bacteria</taxon>
        <taxon>Pseudomonadati</taxon>
        <taxon>Pseudomonadota</taxon>
        <taxon>Alphaproteobacteria</taxon>
        <taxon>Candidatus Pelagibacterales</taxon>
        <taxon>Candidatus Pelagibacteraceae</taxon>
        <taxon>Candidatus Pelagibacter</taxon>
    </lineage>
</organism>
<dbReference type="Gene3D" id="1.10.8.350">
    <property type="entry name" value="Bacterial muramidase"/>
    <property type="match status" value="1"/>
</dbReference>
<evidence type="ECO:0000313" key="2">
    <source>
        <dbReference type="EMBL" id="QIZ20376.1"/>
    </source>
</evidence>
<dbReference type="PANTHER" id="PTHR30163">
    <property type="entry name" value="MEMBRANE-BOUND LYTIC MUREIN TRANSGLYCOSYLASE B"/>
    <property type="match status" value="1"/>
</dbReference>
<feature type="domain" description="Transglycosylase SLT" evidence="1">
    <location>
        <begin position="26"/>
        <end position="325"/>
    </location>
</feature>
<dbReference type="EMBL" id="CP038852">
    <property type="protein sequence ID" value="QIZ20376.1"/>
    <property type="molecule type" value="Genomic_DNA"/>
</dbReference>
<dbReference type="SUPFAM" id="SSF53955">
    <property type="entry name" value="Lysozyme-like"/>
    <property type="match status" value="1"/>
</dbReference>
<sequence length="333" mass="38676">MKIIKYFIIIFFTIIHGTLNANEKEFKEWLVNFKFYALEKKISEKTFDLAMSDVVFIPKVIKYDRFQPEFYEDTKTYISKRTSNQKVRSGIKLYELNKDFINSIDKNFSVEKELLLALMGIETNFGTYVGKMDILSSLATLSYDQRRSDFFTKELITILQLIDAGKIDHDILYGSWAGAFGFFQFMPSTIDNYAIDYDKNNIIELKSTKDSFASAANYINKIGWKKNQPCFIKVKLKENIPNNILNTSAKKLHHKNKFGLLKKYLINEDSFSSINKNLIASIITPDKDIIADAQNLDPAYIVFENYEKILQWNRSLRFGLAVCSLKKKFENAL</sequence>
<name>A0A6H1Q105_9PROT</name>
<gene>
    <name evidence="2" type="ORF">E5R92_01040</name>
</gene>
<evidence type="ECO:0000259" key="1">
    <source>
        <dbReference type="Pfam" id="PF13406"/>
    </source>
</evidence>
<dbReference type="Pfam" id="PF13406">
    <property type="entry name" value="SLT_2"/>
    <property type="match status" value="1"/>
</dbReference>
<protein>
    <submittedName>
        <fullName evidence="2">Lytic murein transglycosylase</fullName>
    </submittedName>
</protein>
<keyword evidence="3" id="KW-1185">Reference proteome</keyword>
<dbReference type="RefSeq" id="WP_168606271.1">
    <property type="nucleotide sequence ID" value="NZ_CP038852.1"/>
</dbReference>
<dbReference type="InterPro" id="IPR031304">
    <property type="entry name" value="SLT_2"/>
</dbReference>
<dbReference type="AlphaFoldDB" id="A0A6H1Q105"/>
<accession>A0A6H1Q105</accession>
<dbReference type="GO" id="GO:0008933">
    <property type="term" value="F:peptidoglycan lytic transglycosylase activity"/>
    <property type="evidence" value="ECO:0007669"/>
    <property type="project" value="TreeGrafter"/>
</dbReference>
<dbReference type="PANTHER" id="PTHR30163:SF8">
    <property type="entry name" value="LYTIC MUREIN TRANSGLYCOSYLASE"/>
    <property type="match status" value="1"/>
</dbReference>
<dbReference type="GO" id="GO:0009253">
    <property type="term" value="P:peptidoglycan catabolic process"/>
    <property type="evidence" value="ECO:0007669"/>
    <property type="project" value="TreeGrafter"/>
</dbReference>
<evidence type="ECO:0000313" key="3">
    <source>
        <dbReference type="Proteomes" id="UP000501094"/>
    </source>
</evidence>
<proteinExistence type="predicted"/>
<dbReference type="Proteomes" id="UP000501094">
    <property type="component" value="Chromosome"/>
</dbReference>
<dbReference type="InterPro" id="IPR043426">
    <property type="entry name" value="MltB-like"/>
</dbReference>
<dbReference type="InterPro" id="IPR023346">
    <property type="entry name" value="Lysozyme-like_dom_sf"/>
</dbReference>
<dbReference type="KEGG" id="peg:E5R92_01040"/>
<dbReference type="Gene3D" id="1.10.530.10">
    <property type="match status" value="1"/>
</dbReference>
<reference evidence="2 3" key="1">
    <citation type="journal article" date="2020" name="Nat. Microbiol.">
        <title>Lysogenic host-virus interactions in SAR11 marine bacteria.</title>
        <authorList>
            <person name="Morris R.M."/>
            <person name="Cain K.R."/>
            <person name="Hvorecny K.L."/>
            <person name="Kollman J.M."/>
        </authorList>
    </citation>
    <scope>NUCLEOTIDE SEQUENCE [LARGE SCALE GENOMIC DNA]</scope>
    <source>
        <strain evidence="2 3">NP1</strain>
    </source>
</reference>